<keyword evidence="8" id="KW-1185">Reference proteome</keyword>
<dbReference type="PROSITE" id="PS50018">
    <property type="entry name" value="RAS_GTPASE_ACTIV_2"/>
    <property type="match status" value="1"/>
</dbReference>
<evidence type="ECO:0000313" key="7">
    <source>
        <dbReference type="EMBL" id="KAG0717437.1"/>
    </source>
</evidence>
<feature type="compositionally biased region" description="Low complexity" evidence="3">
    <location>
        <begin position="918"/>
        <end position="935"/>
    </location>
</feature>
<dbReference type="PANTHER" id="PTHR10194">
    <property type="entry name" value="RAS GTPASE-ACTIVATING PROTEINS"/>
    <property type="match status" value="1"/>
</dbReference>
<dbReference type="Pfam" id="PF00168">
    <property type="entry name" value="C2"/>
    <property type="match status" value="1"/>
</dbReference>
<evidence type="ECO:0000256" key="1">
    <source>
        <dbReference type="ARBA" id="ARBA00022468"/>
    </source>
</evidence>
<feature type="region of interest" description="Disordered" evidence="3">
    <location>
        <begin position="630"/>
        <end position="649"/>
    </location>
</feature>
<feature type="compositionally biased region" description="Low complexity" evidence="3">
    <location>
        <begin position="891"/>
        <end position="905"/>
    </location>
</feature>
<sequence length="1140" mass="126873">MNLFVVAPVLMGCPGVVARVTHGGQGTPPPSPLPSTRSAESTPKKNLLQRFKKGAKNASKTPKSKTTRAADRLVLKQYAVVWRAAAGGEDGLSRSHSHENLYHSPGSRDSPLQGRSRLLQNQDDTRRTENTLKIWIMEAKDIPSKKKYFCHLIVDLQPSHRTCSKSMTSMCFWGEYFELDLNPETTTICIELKREGDKKSHKKIGSVEIDLKPSSPGRATLEEQWYPVKAPYGAPVLSVGMPTRERHYRHHPPLINIMQAESCAINFLVDLVYTDIQTNAENEHLLFRGNSVATKAIEAYMKLVGEQYLHDTLQDPIQALSTGAEDLEVDPLRITTIHSLPEQRNSLKEKVTAVWEKILQSSRNFPVELREVFHQLREQLSRQEKCELTDNLISSCVFLRFFCPAVLSPSLFNIATEYPDERAGRNLTLVAKTLQTLANFTHFQGKERFMEFLNEFINKEQDRCRAFLRAISSPLSPEDSILEFDGKIDLGKHLALLHLHLAGVLAEINTQGYQSEASRVMALVEDISALLGDNHNGAACVSRPASGPPITATYITARLRCTLIITTRKFSPSDLNLREECAEGLEDAGTGAGLPASTNRSQSLPRSATPVYAHHHHPMVAQVAQVAGSPRPHYHHHQGRLAGGSDLGPSEEYVLRTAYDHASRPQISMYLSEESNNNNNPPMMDVRLNNGNNYYISEIPSPAIHQVHQVHHQPQRALLHTHQPQPQPRPHPRAPQRNLSVGSMPGQIDRRGFEGNYSDFFRCMDDVTHRINAVCKDGENNIQGSQTSISQLSNIASSGYQSFAYSQSSSPVDSLLHTDNSSLLSRENGNPGLPVGMRQVLHESPLASPLHQQTSKFRAVGMHPAFLAHAGHASLQGTPRHTPRVPQPKESPNSSLSSSQSVEDLSSLRRGRTRQRRSASSSSDSSPDSHLPSHANSHFRRAPAHPPRTNPHCSPRLVPSPALRHELRAAKQRHDRSVSSRRGKSNRSCEREDFRGLPHRCDDSEDDLTVAAGSLGGAGAGGWVREGWQEHHHLPHTMAPQQVLDQQEDQMRAIIERLMSMEQEFRQEQEIMRLEMHNKDARINAQEKKIAALDTANSHLIRTIATLGTRPGELKPDLSGDHHNDSCNASDTSDYKSSSC</sequence>
<evidence type="ECO:0000313" key="8">
    <source>
        <dbReference type="Proteomes" id="UP000770661"/>
    </source>
</evidence>
<feature type="compositionally biased region" description="Basic and acidic residues" evidence="3">
    <location>
        <begin position="1112"/>
        <end position="1125"/>
    </location>
</feature>
<feature type="signal peptide" evidence="4">
    <location>
        <begin position="1"/>
        <end position="18"/>
    </location>
</feature>
<feature type="domain" description="C2" evidence="5">
    <location>
        <begin position="112"/>
        <end position="226"/>
    </location>
</feature>
<evidence type="ECO:0000256" key="4">
    <source>
        <dbReference type="SAM" id="SignalP"/>
    </source>
</evidence>
<dbReference type="SMART" id="SM00239">
    <property type="entry name" value="C2"/>
    <property type="match status" value="1"/>
</dbReference>
<feature type="chain" id="PRO_5035301957" evidence="4">
    <location>
        <begin position="19"/>
        <end position="1140"/>
    </location>
</feature>
<feature type="region of interest" description="Disordered" evidence="3">
    <location>
        <begin position="89"/>
        <end position="124"/>
    </location>
</feature>
<dbReference type="PANTHER" id="PTHR10194:SF60">
    <property type="entry name" value="RAS GTPASE-ACTIVATING PROTEIN RASKOL"/>
    <property type="match status" value="1"/>
</dbReference>
<evidence type="ECO:0000259" key="6">
    <source>
        <dbReference type="PROSITE" id="PS50018"/>
    </source>
</evidence>
<feature type="domain" description="Ras-GAP" evidence="6">
    <location>
        <begin position="254"/>
        <end position="439"/>
    </location>
</feature>
<dbReference type="GO" id="GO:0005096">
    <property type="term" value="F:GTPase activator activity"/>
    <property type="evidence" value="ECO:0007669"/>
    <property type="project" value="UniProtKB-KW"/>
</dbReference>
<dbReference type="Gene3D" id="1.10.506.10">
    <property type="entry name" value="GTPase Activation - p120gap, domain 1"/>
    <property type="match status" value="2"/>
</dbReference>
<evidence type="ECO:0000259" key="5">
    <source>
        <dbReference type="PROSITE" id="PS50004"/>
    </source>
</evidence>
<feature type="region of interest" description="Disordered" evidence="3">
    <location>
        <begin position="1110"/>
        <end position="1140"/>
    </location>
</feature>
<dbReference type="InterPro" id="IPR000008">
    <property type="entry name" value="C2_dom"/>
</dbReference>
<feature type="compositionally biased region" description="Polar residues" evidence="3">
    <location>
        <begin position="1126"/>
        <end position="1140"/>
    </location>
</feature>
<organism evidence="7 8">
    <name type="scientific">Chionoecetes opilio</name>
    <name type="common">Atlantic snow crab</name>
    <name type="synonym">Cancer opilio</name>
    <dbReference type="NCBI Taxonomy" id="41210"/>
    <lineage>
        <taxon>Eukaryota</taxon>
        <taxon>Metazoa</taxon>
        <taxon>Ecdysozoa</taxon>
        <taxon>Arthropoda</taxon>
        <taxon>Crustacea</taxon>
        <taxon>Multicrustacea</taxon>
        <taxon>Malacostraca</taxon>
        <taxon>Eumalacostraca</taxon>
        <taxon>Eucarida</taxon>
        <taxon>Decapoda</taxon>
        <taxon>Pleocyemata</taxon>
        <taxon>Brachyura</taxon>
        <taxon>Eubrachyura</taxon>
        <taxon>Majoidea</taxon>
        <taxon>Majidae</taxon>
        <taxon>Chionoecetes</taxon>
    </lineage>
</organism>
<feature type="compositionally biased region" description="Basic and acidic residues" evidence="3">
    <location>
        <begin position="91"/>
        <end position="101"/>
    </location>
</feature>
<dbReference type="InterPro" id="IPR001936">
    <property type="entry name" value="RasGAP_dom"/>
</dbReference>
<feature type="region of interest" description="Disordered" evidence="3">
    <location>
        <begin position="875"/>
        <end position="1005"/>
    </location>
</feature>
<dbReference type="EMBL" id="JACEEZ010017551">
    <property type="protein sequence ID" value="KAG0717437.1"/>
    <property type="molecule type" value="Genomic_DNA"/>
</dbReference>
<evidence type="ECO:0000256" key="3">
    <source>
        <dbReference type="SAM" id="MobiDB-lite"/>
    </source>
</evidence>
<dbReference type="PROSITE" id="PS50004">
    <property type="entry name" value="C2"/>
    <property type="match status" value="1"/>
</dbReference>
<feature type="region of interest" description="Disordered" evidence="3">
    <location>
        <begin position="588"/>
        <end position="608"/>
    </location>
</feature>
<feature type="region of interest" description="Disordered" evidence="3">
    <location>
        <begin position="21"/>
        <end position="69"/>
    </location>
</feature>
<feature type="compositionally biased region" description="Polar residues" evidence="3">
    <location>
        <begin position="596"/>
        <end position="606"/>
    </location>
</feature>
<accession>A0A8J5CRQ5</accession>
<proteinExistence type="predicted"/>
<keyword evidence="2" id="KW-0597">Phosphoprotein</keyword>
<feature type="compositionally biased region" description="Basic and acidic residues" evidence="3">
    <location>
        <begin position="987"/>
        <end position="1002"/>
    </location>
</feature>
<dbReference type="InterPro" id="IPR035892">
    <property type="entry name" value="C2_domain_sf"/>
</dbReference>
<dbReference type="SUPFAM" id="SSF49562">
    <property type="entry name" value="C2 domain (Calcium/lipid-binding domain, CaLB)"/>
    <property type="match status" value="1"/>
</dbReference>
<comment type="caution">
    <text evidence="7">The sequence shown here is derived from an EMBL/GenBank/DDBJ whole genome shotgun (WGS) entry which is preliminary data.</text>
</comment>
<dbReference type="PROSITE" id="PS00509">
    <property type="entry name" value="RAS_GTPASE_ACTIV_1"/>
    <property type="match status" value="1"/>
</dbReference>
<dbReference type="SUPFAM" id="SSF48350">
    <property type="entry name" value="GTPase activation domain, GAP"/>
    <property type="match status" value="1"/>
</dbReference>
<dbReference type="Gene3D" id="2.60.40.150">
    <property type="entry name" value="C2 domain"/>
    <property type="match status" value="1"/>
</dbReference>
<keyword evidence="1" id="KW-0343">GTPase activation</keyword>
<gene>
    <name evidence="7" type="primary">Dab2ip</name>
    <name evidence="7" type="ORF">GWK47_054437</name>
</gene>
<name>A0A8J5CRQ5_CHIOP</name>
<reference evidence="7" key="1">
    <citation type="submission" date="2020-07" db="EMBL/GenBank/DDBJ databases">
        <title>The High-quality genome of the commercially important snow crab, Chionoecetes opilio.</title>
        <authorList>
            <person name="Jeong J.-H."/>
            <person name="Ryu S."/>
        </authorList>
    </citation>
    <scope>NUCLEOTIDE SEQUENCE</scope>
    <source>
        <strain evidence="7">MADBK_172401_WGS</strain>
        <tissue evidence="7">Digestive gland</tissue>
    </source>
</reference>
<dbReference type="Pfam" id="PF12004">
    <property type="entry name" value="DAB2P_C"/>
    <property type="match status" value="1"/>
</dbReference>
<dbReference type="OrthoDB" id="5572587at2759"/>
<dbReference type="InterPro" id="IPR023152">
    <property type="entry name" value="RasGAP_CS"/>
</dbReference>
<keyword evidence="4" id="KW-0732">Signal</keyword>
<dbReference type="InterPro" id="IPR021887">
    <property type="entry name" value="DAB2P_C"/>
</dbReference>
<feature type="compositionally biased region" description="Basic residues" evidence="3">
    <location>
        <begin position="970"/>
        <end position="985"/>
    </location>
</feature>
<protein>
    <submittedName>
        <fullName evidence="7">Disabled 2-interacting protein</fullName>
    </submittedName>
</protein>
<dbReference type="AlphaFoldDB" id="A0A8J5CRQ5"/>
<dbReference type="Pfam" id="PF00616">
    <property type="entry name" value="RasGAP"/>
    <property type="match status" value="1"/>
</dbReference>
<evidence type="ECO:0000256" key="2">
    <source>
        <dbReference type="ARBA" id="ARBA00022553"/>
    </source>
</evidence>
<dbReference type="SMART" id="SM00323">
    <property type="entry name" value="RasGAP"/>
    <property type="match status" value="1"/>
</dbReference>
<dbReference type="Proteomes" id="UP000770661">
    <property type="component" value="Unassembled WGS sequence"/>
</dbReference>
<dbReference type="InterPro" id="IPR008936">
    <property type="entry name" value="Rho_GTPase_activation_prot"/>
</dbReference>
<feature type="region of interest" description="Disordered" evidence="3">
    <location>
        <begin position="720"/>
        <end position="749"/>
    </location>
</feature>
<dbReference type="InterPro" id="IPR039360">
    <property type="entry name" value="Ras_GTPase"/>
</dbReference>